<dbReference type="Proteomes" id="UP001500908">
    <property type="component" value="Unassembled WGS sequence"/>
</dbReference>
<feature type="region of interest" description="Disordered" evidence="1">
    <location>
        <begin position="1"/>
        <end position="42"/>
    </location>
</feature>
<evidence type="ECO:0000313" key="2">
    <source>
        <dbReference type="EMBL" id="GAA3731574.1"/>
    </source>
</evidence>
<proteinExistence type="predicted"/>
<accession>A0ABP7F562</accession>
<dbReference type="EMBL" id="BAABDD010000003">
    <property type="protein sequence ID" value="GAA3731574.1"/>
    <property type="molecule type" value="Genomic_DNA"/>
</dbReference>
<dbReference type="Gene3D" id="2.130.10.10">
    <property type="entry name" value="YVTN repeat-like/Quinoprotein amine dehydrogenase"/>
    <property type="match status" value="1"/>
</dbReference>
<evidence type="ECO:0000256" key="1">
    <source>
        <dbReference type="SAM" id="MobiDB-lite"/>
    </source>
</evidence>
<evidence type="ECO:0000313" key="3">
    <source>
        <dbReference type="Proteomes" id="UP001500908"/>
    </source>
</evidence>
<evidence type="ECO:0008006" key="4">
    <source>
        <dbReference type="Google" id="ProtNLM"/>
    </source>
</evidence>
<name>A0ABP7F562_9ACTN</name>
<sequence length="288" mass="29273">MALSVACGATPAGEEETQPPGSSGTSESAPTSATESTQGVTLPEEAAHVHGVAVEPDTGEVLVATHAGLFVVPPPGGDKKAAPEQVGPTIDLMGFAVAGPGRLVASGHPGPGTDMPNPVGLIESRDGGESWQALSLAGASDFHSLAASEERIVGFDGRLRASDDGTAWETLAGGLQPVSLALSDDGRTIVATTERGPMRSTDGGGEFAPVEDAPLLALVDWVAGTDSVYGVTVEGKIHRSDDAGTTWTSTGSLDGQPHALHADAEQLIVVADHQVRRSTDEGTTFQGW</sequence>
<gene>
    <name evidence="2" type="ORF">GCM10022402_10360</name>
</gene>
<dbReference type="NCBIfam" id="NF045728">
    <property type="entry name" value="glycosyl_F510_1955"/>
    <property type="match status" value="1"/>
</dbReference>
<comment type="caution">
    <text evidence="2">The sequence shown here is derived from an EMBL/GenBank/DDBJ whole genome shotgun (WGS) entry which is preliminary data.</text>
</comment>
<dbReference type="SUPFAM" id="SSF110296">
    <property type="entry name" value="Oligoxyloglucan reducing end-specific cellobiohydrolase"/>
    <property type="match status" value="1"/>
</dbReference>
<dbReference type="InterPro" id="IPR054817">
    <property type="entry name" value="Glycosyl_F510_1955-like"/>
</dbReference>
<organism evidence="2 3">
    <name type="scientific">Salinactinospora qingdaonensis</name>
    <dbReference type="NCBI Taxonomy" id="702744"/>
    <lineage>
        <taxon>Bacteria</taxon>
        <taxon>Bacillati</taxon>
        <taxon>Actinomycetota</taxon>
        <taxon>Actinomycetes</taxon>
        <taxon>Streptosporangiales</taxon>
        <taxon>Nocardiopsidaceae</taxon>
        <taxon>Salinactinospora</taxon>
    </lineage>
</organism>
<protein>
    <recommendedName>
        <fullName evidence="4">Exo-alpha-sialidase</fullName>
    </recommendedName>
</protein>
<reference evidence="3" key="1">
    <citation type="journal article" date="2019" name="Int. J. Syst. Evol. Microbiol.">
        <title>The Global Catalogue of Microorganisms (GCM) 10K type strain sequencing project: providing services to taxonomists for standard genome sequencing and annotation.</title>
        <authorList>
            <consortium name="The Broad Institute Genomics Platform"/>
            <consortium name="The Broad Institute Genome Sequencing Center for Infectious Disease"/>
            <person name="Wu L."/>
            <person name="Ma J."/>
        </authorList>
    </citation>
    <scope>NUCLEOTIDE SEQUENCE [LARGE SCALE GENOMIC DNA]</scope>
    <source>
        <strain evidence="3">JCM 17137</strain>
    </source>
</reference>
<dbReference type="CDD" id="cd15482">
    <property type="entry name" value="Sialidase_non-viral"/>
    <property type="match status" value="1"/>
</dbReference>
<feature type="compositionally biased region" description="Low complexity" evidence="1">
    <location>
        <begin position="20"/>
        <end position="37"/>
    </location>
</feature>
<keyword evidence="3" id="KW-1185">Reference proteome</keyword>
<dbReference type="InterPro" id="IPR015943">
    <property type="entry name" value="WD40/YVTN_repeat-like_dom_sf"/>
</dbReference>